<evidence type="ECO:0000256" key="6">
    <source>
        <dbReference type="ARBA" id="ARBA00022692"/>
    </source>
</evidence>
<evidence type="ECO:0000256" key="12">
    <source>
        <dbReference type="ARBA" id="ARBA00023136"/>
    </source>
</evidence>
<dbReference type="InterPro" id="IPR050351">
    <property type="entry name" value="BphY/WalK/GraS-like"/>
</dbReference>
<dbReference type="InterPro" id="IPR036890">
    <property type="entry name" value="HATPase_C_sf"/>
</dbReference>
<dbReference type="PANTHER" id="PTHR42878">
    <property type="entry name" value="TWO-COMPONENT HISTIDINE KINASE"/>
    <property type="match status" value="1"/>
</dbReference>
<dbReference type="SUPFAM" id="SSF55785">
    <property type="entry name" value="PYP-like sensor domain (PAS domain)"/>
    <property type="match status" value="1"/>
</dbReference>
<feature type="domain" description="Histidine kinase" evidence="13">
    <location>
        <begin position="135"/>
        <end position="328"/>
    </location>
</feature>
<dbReference type="InterPro" id="IPR003594">
    <property type="entry name" value="HATPase_dom"/>
</dbReference>
<evidence type="ECO:0000313" key="15">
    <source>
        <dbReference type="EMBL" id="HGT83251.1"/>
    </source>
</evidence>
<evidence type="ECO:0000259" key="13">
    <source>
        <dbReference type="PROSITE" id="PS50109"/>
    </source>
</evidence>
<dbReference type="Gene3D" id="3.30.450.20">
    <property type="entry name" value="PAS domain"/>
    <property type="match status" value="1"/>
</dbReference>
<evidence type="ECO:0000256" key="4">
    <source>
        <dbReference type="ARBA" id="ARBA00022553"/>
    </source>
</evidence>
<evidence type="ECO:0000256" key="11">
    <source>
        <dbReference type="ARBA" id="ARBA00023012"/>
    </source>
</evidence>
<dbReference type="Pfam" id="PF02518">
    <property type="entry name" value="HATPase_c"/>
    <property type="match status" value="1"/>
</dbReference>
<dbReference type="GO" id="GO:0007234">
    <property type="term" value="P:osmosensory signaling via phosphorelay pathway"/>
    <property type="evidence" value="ECO:0007669"/>
    <property type="project" value="TreeGrafter"/>
</dbReference>
<dbReference type="SMART" id="SM00387">
    <property type="entry name" value="HATPase_c"/>
    <property type="match status" value="1"/>
</dbReference>
<accession>A0A7J3M311</accession>
<comment type="caution">
    <text evidence="15">The sequence shown here is derived from an EMBL/GenBank/DDBJ whole genome shotgun (WGS) entry which is preliminary data.</text>
</comment>
<evidence type="ECO:0000256" key="9">
    <source>
        <dbReference type="ARBA" id="ARBA00022840"/>
    </source>
</evidence>
<name>A0A7J3M311_ARCFL</name>
<dbReference type="InterPro" id="IPR000014">
    <property type="entry name" value="PAS"/>
</dbReference>
<dbReference type="GO" id="GO:0000156">
    <property type="term" value="F:phosphorelay response regulator activity"/>
    <property type="evidence" value="ECO:0007669"/>
    <property type="project" value="TreeGrafter"/>
</dbReference>
<dbReference type="SUPFAM" id="SSF55890">
    <property type="entry name" value="Sporulation response regulatory protein Spo0B"/>
    <property type="match status" value="1"/>
</dbReference>
<proteinExistence type="predicted"/>
<evidence type="ECO:0000256" key="1">
    <source>
        <dbReference type="ARBA" id="ARBA00000085"/>
    </source>
</evidence>
<keyword evidence="6" id="KW-0812">Transmembrane</keyword>
<keyword evidence="8 15" id="KW-0418">Kinase</keyword>
<dbReference type="CDD" id="cd00130">
    <property type="entry name" value="PAS"/>
    <property type="match status" value="1"/>
</dbReference>
<dbReference type="InterPro" id="IPR016120">
    <property type="entry name" value="Sig_transdc_His_kin_SpoOB"/>
</dbReference>
<dbReference type="GO" id="GO:0005524">
    <property type="term" value="F:ATP binding"/>
    <property type="evidence" value="ECO:0007669"/>
    <property type="project" value="UniProtKB-KW"/>
</dbReference>
<dbReference type="SMART" id="SM00091">
    <property type="entry name" value="PAS"/>
    <property type="match status" value="1"/>
</dbReference>
<keyword evidence="4" id="KW-0597">Phosphoprotein</keyword>
<evidence type="ECO:0000256" key="2">
    <source>
        <dbReference type="ARBA" id="ARBA00004141"/>
    </source>
</evidence>
<dbReference type="Pfam" id="PF13426">
    <property type="entry name" value="PAS_9"/>
    <property type="match status" value="1"/>
</dbReference>
<dbReference type="NCBIfam" id="TIGR00229">
    <property type="entry name" value="sensory_box"/>
    <property type="match status" value="1"/>
</dbReference>
<reference evidence="15" key="1">
    <citation type="journal article" date="2020" name="mSystems">
        <title>Genome- and Community-Level Interaction Insights into Carbon Utilization and Element Cycling Functions of Hydrothermarchaeota in Hydrothermal Sediment.</title>
        <authorList>
            <person name="Zhou Z."/>
            <person name="Liu Y."/>
            <person name="Xu W."/>
            <person name="Pan J."/>
            <person name="Luo Z.H."/>
            <person name="Li M."/>
        </authorList>
    </citation>
    <scope>NUCLEOTIDE SEQUENCE [LARGE SCALE GENOMIC DNA]</scope>
    <source>
        <strain evidence="15">SpSt-587</strain>
    </source>
</reference>
<keyword evidence="5" id="KW-0808">Transferase</keyword>
<evidence type="ECO:0000256" key="8">
    <source>
        <dbReference type="ARBA" id="ARBA00022777"/>
    </source>
</evidence>
<dbReference type="PRINTS" id="PR00344">
    <property type="entry name" value="BCTRLSENSOR"/>
</dbReference>
<dbReference type="GO" id="GO:0016020">
    <property type="term" value="C:membrane"/>
    <property type="evidence" value="ECO:0007669"/>
    <property type="project" value="UniProtKB-SubCell"/>
</dbReference>
<protein>
    <recommendedName>
        <fullName evidence="3">histidine kinase</fullName>
        <ecNumber evidence="3">2.7.13.3</ecNumber>
    </recommendedName>
</protein>
<evidence type="ECO:0000256" key="5">
    <source>
        <dbReference type="ARBA" id="ARBA00022679"/>
    </source>
</evidence>
<dbReference type="AlphaFoldDB" id="A0A7J3M311"/>
<organism evidence="15">
    <name type="scientific">Archaeoglobus fulgidus</name>
    <dbReference type="NCBI Taxonomy" id="2234"/>
    <lineage>
        <taxon>Archaea</taxon>
        <taxon>Methanobacteriati</taxon>
        <taxon>Methanobacteriota</taxon>
        <taxon>Archaeoglobi</taxon>
        <taxon>Archaeoglobales</taxon>
        <taxon>Archaeoglobaceae</taxon>
        <taxon>Archaeoglobus</taxon>
    </lineage>
</organism>
<keyword evidence="10" id="KW-1133">Transmembrane helix</keyword>
<dbReference type="SUPFAM" id="SSF55874">
    <property type="entry name" value="ATPase domain of HSP90 chaperone/DNA topoisomerase II/histidine kinase"/>
    <property type="match status" value="1"/>
</dbReference>
<gene>
    <name evidence="15" type="ORF">ENT52_05945</name>
</gene>
<comment type="subcellular location">
    <subcellularLocation>
        <location evidence="2">Membrane</location>
        <topology evidence="2">Multi-pass membrane protein</topology>
    </subcellularLocation>
</comment>
<comment type="catalytic activity">
    <reaction evidence="1">
        <text>ATP + protein L-histidine = ADP + protein N-phospho-L-histidine.</text>
        <dbReference type="EC" id="2.7.13.3"/>
    </reaction>
</comment>
<dbReference type="EC" id="2.7.13.3" evidence="3"/>
<dbReference type="InterPro" id="IPR035965">
    <property type="entry name" value="PAS-like_dom_sf"/>
</dbReference>
<evidence type="ECO:0000256" key="3">
    <source>
        <dbReference type="ARBA" id="ARBA00012438"/>
    </source>
</evidence>
<dbReference type="PANTHER" id="PTHR42878:SF7">
    <property type="entry name" value="SENSOR HISTIDINE KINASE GLRK"/>
    <property type="match status" value="1"/>
</dbReference>
<dbReference type="PROSITE" id="PS50112">
    <property type="entry name" value="PAS"/>
    <property type="match status" value="1"/>
</dbReference>
<evidence type="ECO:0000256" key="10">
    <source>
        <dbReference type="ARBA" id="ARBA00022989"/>
    </source>
</evidence>
<dbReference type="PROSITE" id="PS50109">
    <property type="entry name" value="HIS_KIN"/>
    <property type="match status" value="1"/>
</dbReference>
<keyword evidence="12" id="KW-0472">Membrane</keyword>
<dbReference type="Gene3D" id="3.30.565.10">
    <property type="entry name" value="Histidine kinase-like ATPase, C-terminal domain"/>
    <property type="match status" value="1"/>
</dbReference>
<keyword evidence="9" id="KW-0067">ATP-binding</keyword>
<keyword evidence="11" id="KW-0902">Two-component regulatory system</keyword>
<dbReference type="GO" id="GO:0030295">
    <property type="term" value="F:protein kinase activator activity"/>
    <property type="evidence" value="ECO:0007669"/>
    <property type="project" value="TreeGrafter"/>
</dbReference>
<evidence type="ECO:0000259" key="14">
    <source>
        <dbReference type="PROSITE" id="PS50112"/>
    </source>
</evidence>
<keyword evidence="7" id="KW-0547">Nucleotide-binding</keyword>
<dbReference type="InterPro" id="IPR005467">
    <property type="entry name" value="His_kinase_dom"/>
</dbReference>
<dbReference type="GO" id="GO:0000155">
    <property type="term" value="F:phosphorelay sensor kinase activity"/>
    <property type="evidence" value="ECO:0007669"/>
    <property type="project" value="InterPro"/>
</dbReference>
<dbReference type="EMBL" id="DSYZ01000111">
    <property type="protein sequence ID" value="HGT83251.1"/>
    <property type="molecule type" value="Genomic_DNA"/>
</dbReference>
<dbReference type="InterPro" id="IPR004358">
    <property type="entry name" value="Sig_transdc_His_kin-like_C"/>
</dbReference>
<feature type="domain" description="PAS" evidence="14">
    <location>
        <begin position="3"/>
        <end position="47"/>
    </location>
</feature>
<sequence length="328" mass="36928">MSSEEFLKTILLSVAEVIIVVDMEGRITYASPQTLKIMGVKANELVGDKLWAIPTLRDPGRMEEFFIKLKLGKIYKKREIVEIQKGSEKAYLHIYATPLSDFSGFVFTFRDVTPLVEAYQKIEGLNEVLRLMNKILRHDLLNKLAIVRGYLEISLENLEKEKIEKALKTLDEAVEVIERMRELEKSIVSRETKVVKLREVVEKVAENVRKLGVEVEIQGDAMVLADDAIYSVIENIMTNSVKHGEATKISVGIEKEGEFCKLTIADNGKGLPMQFADKLFTEGFSYGKSAGTGLGLYIVKRVVERYGGSVRAYNKGGAVFEILLRTKN</sequence>
<evidence type="ECO:0000256" key="7">
    <source>
        <dbReference type="ARBA" id="ARBA00022741"/>
    </source>
</evidence>